<dbReference type="GO" id="GO:0016989">
    <property type="term" value="F:sigma factor antagonist activity"/>
    <property type="evidence" value="ECO:0007669"/>
    <property type="project" value="TreeGrafter"/>
</dbReference>
<evidence type="ECO:0000313" key="4">
    <source>
        <dbReference type="Proteomes" id="UP001155059"/>
    </source>
</evidence>
<evidence type="ECO:0000313" key="3">
    <source>
        <dbReference type="EMBL" id="MCK9796541.1"/>
    </source>
</evidence>
<dbReference type="PANTHER" id="PTHR30273">
    <property type="entry name" value="PERIPLASMIC SIGNAL SENSOR AND SIGMA FACTOR ACTIVATOR FECR-RELATED"/>
    <property type="match status" value="1"/>
</dbReference>
<dbReference type="InterPro" id="IPR006860">
    <property type="entry name" value="FecR"/>
</dbReference>
<dbReference type="Pfam" id="PF16220">
    <property type="entry name" value="DUF4880"/>
    <property type="match status" value="1"/>
</dbReference>
<dbReference type="Proteomes" id="UP001155059">
    <property type="component" value="Unassembled WGS sequence"/>
</dbReference>
<feature type="domain" description="FecR protein" evidence="1">
    <location>
        <begin position="108"/>
        <end position="199"/>
    </location>
</feature>
<dbReference type="Pfam" id="PF04773">
    <property type="entry name" value="FecR"/>
    <property type="match status" value="1"/>
</dbReference>
<evidence type="ECO:0000259" key="2">
    <source>
        <dbReference type="Pfam" id="PF16220"/>
    </source>
</evidence>
<dbReference type="PANTHER" id="PTHR30273:SF2">
    <property type="entry name" value="PROTEIN FECR"/>
    <property type="match status" value="1"/>
</dbReference>
<dbReference type="Gene3D" id="2.60.120.1440">
    <property type="match status" value="1"/>
</dbReference>
<feature type="domain" description="FecR N-terminal" evidence="2">
    <location>
        <begin position="11"/>
        <end position="52"/>
    </location>
</feature>
<name>A0A9X1YRV4_9PSED</name>
<dbReference type="AlphaFoldDB" id="A0A9X1YRV4"/>
<reference evidence="3 4" key="1">
    <citation type="journal article" date="2022" name="Int. J. Syst. Evol. Microbiol.">
        <title>Pseudomonas aegrilactucae sp. nov. and Pseudomonas morbosilactucae sp. nov., pathogens causing bacterial rot of lettuce in Japan.</title>
        <authorList>
            <person name="Sawada H."/>
            <person name="Fujikawa T."/>
            <person name="Satou M."/>
        </authorList>
    </citation>
    <scope>NUCLEOTIDE SEQUENCE [LARGE SCALE GENOMIC DNA]</scope>
    <source>
        <strain evidence="3 4">MAFF 302030</strain>
    </source>
</reference>
<gene>
    <name evidence="3" type="ORF">M1B34_01955</name>
</gene>
<evidence type="ECO:0000259" key="1">
    <source>
        <dbReference type="Pfam" id="PF04773"/>
    </source>
</evidence>
<dbReference type="InterPro" id="IPR032623">
    <property type="entry name" value="FecR_N"/>
</dbReference>
<comment type="caution">
    <text evidence="3">The sequence shown here is derived from an EMBL/GenBank/DDBJ whole genome shotgun (WGS) entry which is preliminary data.</text>
</comment>
<dbReference type="PIRSF" id="PIRSF018266">
    <property type="entry name" value="FecR"/>
    <property type="match status" value="1"/>
</dbReference>
<protein>
    <submittedName>
        <fullName evidence="3">FecR family protein</fullName>
    </submittedName>
</protein>
<organism evidence="3 4">
    <name type="scientific">Pseudomonas morbosilactucae</name>
    <dbReference type="NCBI Taxonomy" id="2938197"/>
    <lineage>
        <taxon>Bacteria</taxon>
        <taxon>Pseudomonadati</taxon>
        <taxon>Pseudomonadota</taxon>
        <taxon>Gammaproteobacteria</taxon>
        <taxon>Pseudomonadales</taxon>
        <taxon>Pseudomonadaceae</taxon>
        <taxon>Pseudomonas</taxon>
    </lineage>
</organism>
<sequence>MNANRLPAPVEQAVEWMALQRSGSMSDADRQRFSLWLHASPDNQQAWARLEQRLGQAFEALPAVSRQVLSRPGHSRRHLLRGALGLAGVGLSIGWLQGQGWLSLMGNDLSTGVAQRKPFTLEDGSRVLLNAQSRVDLAFDGQQRTLILREGALNIQVAHDPTRPLVVRTAFGEARALGTRFSVSLGSSEARLWVQESQVQLSVPGQAPHTFGAGQGAAFDGRRIDRLPASQASAWESGQLVVHDQPLGEVIDALRPYRRGVLRVNGEASRLRVSGVFPLDDSAQALRSLQEVLPIQVEQHLGWWTQISLR</sequence>
<dbReference type="EMBL" id="JALQCW010000004">
    <property type="protein sequence ID" value="MCK9796541.1"/>
    <property type="molecule type" value="Genomic_DNA"/>
</dbReference>
<proteinExistence type="predicted"/>
<reference evidence="3 4" key="2">
    <citation type="journal article" date="2023" name="Plant Pathol.">
        <title>Dismantling and reorganizing Pseudomonas marginalis sensu#lato.</title>
        <authorList>
            <person name="Sawada H."/>
            <person name="Fujikawa T."/>
            <person name="Satou M."/>
        </authorList>
    </citation>
    <scope>NUCLEOTIDE SEQUENCE [LARGE SCALE GENOMIC DNA]</scope>
    <source>
        <strain evidence="3 4">MAFF 302030</strain>
    </source>
</reference>
<accession>A0A9X1YRV4</accession>
<dbReference type="InterPro" id="IPR012373">
    <property type="entry name" value="Ferrdict_sens_TM"/>
</dbReference>
<dbReference type="RefSeq" id="WP_268264316.1">
    <property type="nucleotide sequence ID" value="NZ_JALQCW010000004.1"/>
</dbReference>